<evidence type="ECO:0000313" key="3">
    <source>
        <dbReference type="EMBL" id="NOU58568.1"/>
    </source>
</evidence>
<organism evidence="3 4">
    <name type="scientific">Marinifilum caeruleilacunae</name>
    <dbReference type="NCBI Taxonomy" id="2499076"/>
    <lineage>
        <taxon>Bacteria</taxon>
        <taxon>Pseudomonadati</taxon>
        <taxon>Bacteroidota</taxon>
        <taxon>Bacteroidia</taxon>
        <taxon>Marinilabiliales</taxon>
        <taxon>Marinifilaceae</taxon>
    </lineage>
</organism>
<keyword evidence="1" id="KW-0812">Transmembrane</keyword>
<feature type="domain" description="Signal transduction histidine kinase internal region" evidence="2">
    <location>
        <begin position="163"/>
        <end position="239"/>
    </location>
</feature>
<accession>A0ABX1WRL0</accession>
<reference evidence="3 4" key="1">
    <citation type="submission" date="2018-12" db="EMBL/GenBank/DDBJ databases">
        <title>Marinifilum JC070 sp. nov., a marine bacterium isolated from Yongle Blue Hole in the South China Sea.</title>
        <authorList>
            <person name="Fu T."/>
        </authorList>
    </citation>
    <scope>NUCLEOTIDE SEQUENCE [LARGE SCALE GENOMIC DNA]</scope>
    <source>
        <strain evidence="3 4">JC070</strain>
    </source>
</reference>
<feature type="transmembrane region" description="Helical" evidence="1">
    <location>
        <begin position="121"/>
        <end position="142"/>
    </location>
</feature>
<feature type="transmembrane region" description="Helical" evidence="1">
    <location>
        <begin position="7"/>
        <end position="27"/>
    </location>
</feature>
<keyword evidence="1" id="KW-0472">Membrane</keyword>
<sequence length="347" mass="40657">MNKNLRFIIISPILGMLCYMLAFYSYVGELPGFEYKLTGYLPSAVFGLWAGVSTLLVGKYLNQLVSWKQRHTIRFLIQCSALYVIGLILIAIYSEMFLISLRGDLSYSQFWLIYNDEIFKTLLILFLVVLVYCIIDFMIYSFTQMREEEIRSVELMSNQLNLQFEALKSQLNPHFLFNSLNTISSLLYKDKEVAEKFIRMFAESYRFIFKQNNRPLIPLQKELDFVQSYNYLLQVRFQEAYELKINIPENAMESYVPPLSVQMLVENAIKHNLISQTSPLSVDIEIDNNYLCVKNNINPLREQPESFQIGIENIRKRYSFFTNDSILLDKNEHFKVSLPLILQSVSN</sequence>
<dbReference type="InterPro" id="IPR050640">
    <property type="entry name" value="Bact_2-comp_sensor_kinase"/>
</dbReference>
<protein>
    <recommendedName>
        <fullName evidence="2">Signal transduction histidine kinase internal region domain-containing protein</fullName>
    </recommendedName>
</protein>
<name>A0ABX1WRL0_9BACT</name>
<dbReference type="RefSeq" id="WP_171593835.1">
    <property type="nucleotide sequence ID" value="NZ_RZNH01000002.1"/>
</dbReference>
<evidence type="ECO:0000313" key="4">
    <source>
        <dbReference type="Proteomes" id="UP000732105"/>
    </source>
</evidence>
<evidence type="ECO:0000259" key="2">
    <source>
        <dbReference type="Pfam" id="PF06580"/>
    </source>
</evidence>
<dbReference type="PANTHER" id="PTHR34220">
    <property type="entry name" value="SENSOR HISTIDINE KINASE YPDA"/>
    <property type="match status" value="1"/>
</dbReference>
<feature type="transmembrane region" description="Helical" evidence="1">
    <location>
        <begin position="39"/>
        <end position="61"/>
    </location>
</feature>
<dbReference type="Pfam" id="PF06580">
    <property type="entry name" value="His_kinase"/>
    <property type="match status" value="1"/>
</dbReference>
<evidence type="ECO:0000256" key="1">
    <source>
        <dbReference type="SAM" id="Phobius"/>
    </source>
</evidence>
<dbReference type="InterPro" id="IPR010559">
    <property type="entry name" value="Sig_transdc_His_kin_internal"/>
</dbReference>
<keyword evidence="1" id="KW-1133">Transmembrane helix</keyword>
<comment type="caution">
    <text evidence="3">The sequence shown here is derived from an EMBL/GenBank/DDBJ whole genome shotgun (WGS) entry which is preliminary data.</text>
</comment>
<dbReference type="EMBL" id="RZNH01000002">
    <property type="protein sequence ID" value="NOU58568.1"/>
    <property type="molecule type" value="Genomic_DNA"/>
</dbReference>
<feature type="transmembrane region" description="Helical" evidence="1">
    <location>
        <begin position="81"/>
        <end position="101"/>
    </location>
</feature>
<dbReference type="Proteomes" id="UP000732105">
    <property type="component" value="Unassembled WGS sequence"/>
</dbReference>
<dbReference type="PANTHER" id="PTHR34220:SF7">
    <property type="entry name" value="SENSOR HISTIDINE KINASE YPDA"/>
    <property type="match status" value="1"/>
</dbReference>
<gene>
    <name evidence="3" type="ORF">ELS83_01970</name>
</gene>
<proteinExistence type="predicted"/>
<keyword evidence="4" id="KW-1185">Reference proteome</keyword>